<dbReference type="Pfam" id="PF13537">
    <property type="entry name" value="GATase_7"/>
    <property type="match status" value="1"/>
</dbReference>
<dbReference type="InterPro" id="IPR017932">
    <property type="entry name" value="GATase_2_dom"/>
</dbReference>
<dbReference type="SUPFAM" id="SSF56235">
    <property type="entry name" value="N-terminal nucleophile aminohydrolases (Ntn hydrolases)"/>
    <property type="match status" value="1"/>
</dbReference>
<evidence type="ECO:0000259" key="5">
    <source>
        <dbReference type="PROSITE" id="PS51278"/>
    </source>
</evidence>
<evidence type="ECO:0000313" key="6">
    <source>
        <dbReference type="EMBL" id="VUC21724.1"/>
    </source>
</evidence>
<organism evidence="6 7">
    <name type="scientific">Bionectria ochroleuca</name>
    <name type="common">Gliocladium roseum</name>
    <dbReference type="NCBI Taxonomy" id="29856"/>
    <lineage>
        <taxon>Eukaryota</taxon>
        <taxon>Fungi</taxon>
        <taxon>Dikarya</taxon>
        <taxon>Ascomycota</taxon>
        <taxon>Pezizomycotina</taxon>
        <taxon>Sordariomycetes</taxon>
        <taxon>Hypocreomycetidae</taxon>
        <taxon>Hypocreales</taxon>
        <taxon>Bionectriaceae</taxon>
        <taxon>Clonostachys</taxon>
    </lineage>
</organism>
<evidence type="ECO:0000313" key="7">
    <source>
        <dbReference type="Proteomes" id="UP000766486"/>
    </source>
</evidence>
<keyword evidence="2" id="KW-0547">Nucleotide-binding</keyword>
<keyword evidence="4" id="KW-0315">Glutamine amidotransferase</keyword>
<keyword evidence="3" id="KW-0067">ATP-binding</keyword>
<dbReference type="PANTHER" id="PTHR43284:SF1">
    <property type="entry name" value="ASPARAGINE SYNTHETASE"/>
    <property type="match status" value="1"/>
</dbReference>
<dbReference type="CDD" id="cd01991">
    <property type="entry name" value="Asn_synthase_B_C"/>
    <property type="match status" value="1"/>
</dbReference>
<dbReference type="InterPro" id="IPR029055">
    <property type="entry name" value="Ntn_hydrolases_N"/>
</dbReference>
<reference evidence="6 7" key="1">
    <citation type="submission" date="2019-06" db="EMBL/GenBank/DDBJ databases">
        <authorList>
            <person name="Broberg M."/>
        </authorList>
    </citation>
    <scope>NUCLEOTIDE SEQUENCE [LARGE SCALE GENOMIC DNA]</scope>
</reference>
<dbReference type="EMBL" id="CABFNS010000438">
    <property type="protein sequence ID" value="VUC21724.1"/>
    <property type="molecule type" value="Genomic_DNA"/>
</dbReference>
<dbReference type="InterPro" id="IPR006426">
    <property type="entry name" value="Asn_synth_AEB"/>
</dbReference>
<dbReference type="InterPro" id="IPR001962">
    <property type="entry name" value="Asn_synthase"/>
</dbReference>
<proteinExistence type="inferred from homology"/>
<dbReference type="SUPFAM" id="SSF52402">
    <property type="entry name" value="Adenine nucleotide alpha hydrolases-like"/>
    <property type="match status" value="1"/>
</dbReference>
<feature type="domain" description="Glutamine amidotransferase type-2" evidence="5">
    <location>
        <begin position="2"/>
        <end position="220"/>
    </location>
</feature>
<evidence type="ECO:0000256" key="1">
    <source>
        <dbReference type="ARBA" id="ARBA00005752"/>
    </source>
</evidence>
<keyword evidence="7" id="KW-1185">Reference proteome</keyword>
<dbReference type="Gene3D" id="3.40.50.620">
    <property type="entry name" value="HUPs"/>
    <property type="match status" value="1"/>
</dbReference>
<dbReference type="PANTHER" id="PTHR43284">
    <property type="entry name" value="ASPARAGINE SYNTHETASE (GLUTAMINE-HYDROLYZING)"/>
    <property type="match status" value="1"/>
</dbReference>
<accession>A0ABY6TUX0</accession>
<comment type="caution">
    <text evidence="6">The sequence shown here is derived from an EMBL/GenBank/DDBJ whole genome shotgun (WGS) entry which is preliminary data.</text>
</comment>
<evidence type="ECO:0000256" key="2">
    <source>
        <dbReference type="ARBA" id="ARBA00022741"/>
    </source>
</evidence>
<sequence length="454" mass="52152">MCGITAIIALDKIPSKELNQEYRQRVEKETSESLEKLKHRGPDSQDVWVSDDNRVALGFSRLAINDLSKAGNQPFHDASGTIHAVVNGEIYMSEQELKELEGWHEFKGHSDCEVVIPLYLKYGEQFLSKLCGEFSLVLYDAKKQHVIMARDRYGINPLFWTICENRLLISSEAKGFLPLGWKPEWDVKSLMDDGWRYGERTLFKHVFKPRPGNYLVCISFDYIETQEYWDLEYPDKNVKDTRTEEEMIEGVRERFIEAVRRRLKADVPVGIYLSGGLDSSSVAGVAVSILEEECKKTGRDLNEAKKLLKCFSCGFDKGTFYDESDIARRTAEHLGLDFEMIRMDDELNAKGFADTTYYCEHHMQDLGLIGKFWLSDLTNKAGYKTILTGEGSDEHFGGYTMFYPDAIREPDGQWPGQEIDDEARKAAVWKAEEDQRRLFKLTGLDRLKLTTQDD</sequence>
<comment type="similarity">
    <text evidence="1">Belongs to the asparagine synthetase family.</text>
</comment>
<dbReference type="PROSITE" id="PS51278">
    <property type="entry name" value="GATASE_TYPE_2"/>
    <property type="match status" value="1"/>
</dbReference>
<feature type="non-terminal residue" evidence="6">
    <location>
        <position position="454"/>
    </location>
</feature>
<protein>
    <recommendedName>
        <fullName evidence="5">Glutamine amidotransferase type-2 domain-containing protein</fullName>
    </recommendedName>
</protein>
<dbReference type="PIRSF" id="PIRSF001589">
    <property type="entry name" value="Asn_synthetase_glu-h"/>
    <property type="match status" value="1"/>
</dbReference>
<evidence type="ECO:0000256" key="4">
    <source>
        <dbReference type="ARBA" id="ARBA00022962"/>
    </source>
</evidence>
<dbReference type="InterPro" id="IPR014729">
    <property type="entry name" value="Rossmann-like_a/b/a_fold"/>
</dbReference>
<dbReference type="Pfam" id="PF00733">
    <property type="entry name" value="Asn_synthase"/>
    <property type="match status" value="1"/>
</dbReference>
<dbReference type="Proteomes" id="UP000766486">
    <property type="component" value="Unassembled WGS sequence"/>
</dbReference>
<dbReference type="InterPro" id="IPR033738">
    <property type="entry name" value="AsnB_N"/>
</dbReference>
<evidence type="ECO:0000256" key="3">
    <source>
        <dbReference type="ARBA" id="ARBA00022840"/>
    </source>
</evidence>
<gene>
    <name evidence="6" type="ORF">CLO192961_LOCUS62298</name>
</gene>
<dbReference type="Gene3D" id="3.60.20.10">
    <property type="entry name" value="Glutamine Phosphoribosylpyrophosphate, subunit 1, domain 1"/>
    <property type="match status" value="1"/>
</dbReference>
<dbReference type="CDD" id="cd00712">
    <property type="entry name" value="AsnB"/>
    <property type="match status" value="1"/>
</dbReference>
<name>A0ABY6TUX0_BIOOC</name>
<dbReference type="NCBIfam" id="TIGR01536">
    <property type="entry name" value="asn_synth_AEB"/>
    <property type="match status" value="1"/>
</dbReference>
<dbReference type="InterPro" id="IPR051786">
    <property type="entry name" value="ASN_synthetase/amidase"/>
</dbReference>